<reference evidence="4" key="1">
    <citation type="submission" date="2017-02" db="EMBL/GenBank/DDBJ databases">
        <authorList>
            <person name="Varghese N."/>
            <person name="Submissions S."/>
        </authorList>
    </citation>
    <scope>NUCLEOTIDE SEQUENCE [LARGE SCALE GENOMIC DNA]</scope>
    <source>
        <strain evidence="4">R11H</strain>
    </source>
</reference>
<dbReference type="SMART" id="SM00822">
    <property type="entry name" value="PKS_KR"/>
    <property type="match status" value="1"/>
</dbReference>
<dbReference type="PANTHER" id="PTHR42879:SF2">
    <property type="entry name" value="3-OXOACYL-[ACYL-CARRIER-PROTEIN] REDUCTASE FABG"/>
    <property type="match status" value="1"/>
</dbReference>
<dbReference type="Gene3D" id="3.40.50.720">
    <property type="entry name" value="NAD(P)-binding Rossmann-like Domain"/>
    <property type="match status" value="1"/>
</dbReference>
<dbReference type="PANTHER" id="PTHR42879">
    <property type="entry name" value="3-OXOACYL-(ACYL-CARRIER-PROTEIN) REDUCTASE"/>
    <property type="match status" value="1"/>
</dbReference>
<dbReference type="InterPro" id="IPR050259">
    <property type="entry name" value="SDR"/>
</dbReference>
<accession>A0A1T5E7M2</accession>
<evidence type="ECO:0000259" key="2">
    <source>
        <dbReference type="SMART" id="SM00822"/>
    </source>
</evidence>
<dbReference type="SUPFAM" id="SSF51735">
    <property type="entry name" value="NAD(P)-binding Rossmann-fold domains"/>
    <property type="match status" value="1"/>
</dbReference>
<dbReference type="InterPro" id="IPR036291">
    <property type="entry name" value="NAD(P)-bd_dom_sf"/>
</dbReference>
<dbReference type="EMBL" id="FUYP01000019">
    <property type="protein sequence ID" value="SKB79789.1"/>
    <property type="molecule type" value="Genomic_DNA"/>
</dbReference>
<feature type="domain" description="Ketoreductase" evidence="2">
    <location>
        <begin position="8"/>
        <end position="185"/>
    </location>
</feature>
<gene>
    <name evidence="3" type="ORF">SAMN06295937_101947</name>
</gene>
<dbReference type="PRINTS" id="PR00081">
    <property type="entry name" value="GDHRDH"/>
</dbReference>
<protein>
    <submittedName>
        <fullName evidence="3">3-oxoacyl-[acyl-carrier protein] reductase/(S)-1-phenylethanol dehydrogenase</fullName>
    </submittedName>
</protein>
<dbReference type="OrthoDB" id="9789398at2"/>
<keyword evidence="4" id="KW-1185">Reference proteome</keyword>
<dbReference type="InterPro" id="IPR057326">
    <property type="entry name" value="KR_dom"/>
</dbReference>
<dbReference type="Pfam" id="PF13561">
    <property type="entry name" value="adh_short_C2"/>
    <property type="match status" value="1"/>
</dbReference>
<name>A0A1T5E7M2_9SPHN</name>
<evidence type="ECO:0000313" key="4">
    <source>
        <dbReference type="Proteomes" id="UP000190044"/>
    </source>
</evidence>
<proteinExistence type="inferred from homology"/>
<dbReference type="FunFam" id="3.40.50.720:FF:000084">
    <property type="entry name" value="Short-chain dehydrogenase reductase"/>
    <property type="match status" value="1"/>
</dbReference>
<dbReference type="PRINTS" id="PR00080">
    <property type="entry name" value="SDRFAMILY"/>
</dbReference>
<evidence type="ECO:0000313" key="3">
    <source>
        <dbReference type="EMBL" id="SKB79789.1"/>
    </source>
</evidence>
<comment type="similarity">
    <text evidence="1">Belongs to the short-chain dehydrogenases/reductases (SDR) family.</text>
</comment>
<dbReference type="AlphaFoldDB" id="A0A1T5E7M2"/>
<sequence length="256" mass="27539">MEQRHAGKVAVITGAAAGIGRAFALRLAREGAEVAVVDLNAADETMDELRAINARAASFQCDVSDPDQVARLGDEVENEFGRCDILVNNAGIFPSMPFAQMELKDWRHMLSVNLDSVFLVSKRFVGGMRERKWGRVVNMASNSFGQVAPGLTHYIAAKGGVIGFTRALASELGPEGITVNAIAPGFTRTEGTLNRPPNFRGQTSEQLYGILADRQAIPRAPMPEDMAGVLTWLVSSDADLITAQTFYVDGGLIRAS</sequence>
<organism evidence="3 4">
    <name type="scientific">Sphingopyxis flava</name>
    <dbReference type="NCBI Taxonomy" id="1507287"/>
    <lineage>
        <taxon>Bacteria</taxon>
        <taxon>Pseudomonadati</taxon>
        <taxon>Pseudomonadota</taxon>
        <taxon>Alphaproteobacteria</taxon>
        <taxon>Sphingomonadales</taxon>
        <taxon>Sphingomonadaceae</taxon>
        <taxon>Sphingopyxis</taxon>
    </lineage>
</organism>
<dbReference type="Proteomes" id="UP000190044">
    <property type="component" value="Unassembled WGS sequence"/>
</dbReference>
<dbReference type="InterPro" id="IPR002347">
    <property type="entry name" value="SDR_fam"/>
</dbReference>
<evidence type="ECO:0000256" key="1">
    <source>
        <dbReference type="ARBA" id="ARBA00006484"/>
    </source>
</evidence>
<dbReference type="RefSeq" id="WP_079639450.1">
    <property type="nucleotide sequence ID" value="NZ_FUYP01000019.1"/>
</dbReference>